<gene>
    <name evidence="2" type="ORF">IFM89_034963</name>
</gene>
<dbReference type="AlphaFoldDB" id="A0A835I359"/>
<feature type="region of interest" description="Disordered" evidence="1">
    <location>
        <begin position="167"/>
        <end position="191"/>
    </location>
</feature>
<feature type="compositionally biased region" description="Polar residues" evidence="1">
    <location>
        <begin position="1"/>
        <end position="14"/>
    </location>
</feature>
<keyword evidence="3" id="KW-1185">Reference proteome</keyword>
<evidence type="ECO:0000256" key="1">
    <source>
        <dbReference type="SAM" id="MobiDB-lite"/>
    </source>
</evidence>
<feature type="region of interest" description="Disordered" evidence="1">
    <location>
        <begin position="74"/>
        <end position="110"/>
    </location>
</feature>
<reference evidence="2 3" key="1">
    <citation type="submission" date="2020-10" db="EMBL/GenBank/DDBJ databases">
        <title>The Coptis chinensis genome and diversification of protoberbering-type alkaloids.</title>
        <authorList>
            <person name="Wang B."/>
            <person name="Shu S."/>
            <person name="Song C."/>
            <person name="Liu Y."/>
        </authorList>
    </citation>
    <scope>NUCLEOTIDE SEQUENCE [LARGE SCALE GENOMIC DNA]</scope>
    <source>
        <strain evidence="2">HL-2020</strain>
        <tissue evidence="2">Leaf</tissue>
    </source>
</reference>
<organism evidence="2 3">
    <name type="scientific">Coptis chinensis</name>
    <dbReference type="NCBI Taxonomy" id="261450"/>
    <lineage>
        <taxon>Eukaryota</taxon>
        <taxon>Viridiplantae</taxon>
        <taxon>Streptophyta</taxon>
        <taxon>Embryophyta</taxon>
        <taxon>Tracheophyta</taxon>
        <taxon>Spermatophyta</taxon>
        <taxon>Magnoliopsida</taxon>
        <taxon>Ranunculales</taxon>
        <taxon>Ranunculaceae</taxon>
        <taxon>Coptidoideae</taxon>
        <taxon>Coptis</taxon>
    </lineage>
</organism>
<comment type="caution">
    <text evidence="2">The sequence shown here is derived from an EMBL/GenBank/DDBJ whole genome shotgun (WGS) entry which is preliminary data.</text>
</comment>
<name>A0A835I359_9MAGN</name>
<evidence type="ECO:0000313" key="3">
    <source>
        <dbReference type="Proteomes" id="UP000631114"/>
    </source>
</evidence>
<dbReference type="Proteomes" id="UP000631114">
    <property type="component" value="Unassembled WGS sequence"/>
</dbReference>
<sequence length="191" mass="20956">MGSLSTRLEVTNLGTGCRGPTYTGNQRKHAVYQAPQESSRKGSTLLQVLFGGSVRFAENQFGRRRSIAVEKWKPQVPDARKLNKKRRRNKDKQNAGTSGTKDSTGDYISTPPIATPTAIDVETVIVNDDNNVGEQVLQEAQATQMMAEATRGTKQNAVEVETGTGMAEQEAQTTHMDGESARGTWTRMRQI</sequence>
<dbReference type="EMBL" id="JADFTS010000004">
    <property type="protein sequence ID" value="KAF9611765.1"/>
    <property type="molecule type" value="Genomic_DNA"/>
</dbReference>
<evidence type="ECO:0000313" key="2">
    <source>
        <dbReference type="EMBL" id="KAF9611765.1"/>
    </source>
</evidence>
<feature type="region of interest" description="Disordered" evidence="1">
    <location>
        <begin position="1"/>
        <end position="22"/>
    </location>
</feature>
<proteinExistence type="predicted"/>
<protein>
    <submittedName>
        <fullName evidence="2">Uncharacterized protein</fullName>
    </submittedName>
</protein>
<accession>A0A835I359</accession>